<feature type="region of interest" description="Disordered" evidence="1">
    <location>
        <begin position="247"/>
        <end position="266"/>
    </location>
</feature>
<feature type="transmembrane region" description="Helical" evidence="2">
    <location>
        <begin position="227"/>
        <end position="245"/>
    </location>
</feature>
<reference evidence="4" key="1">
    <citation type="submission" date="2023-07" db="EMBL/GenBank/DDBJ databases">
        <title>30 novel species of actinomycetes from the DSMZ collection.</title>
        <authorList>
            <person name="Nouioui I."/>
        </authorList>
    </citation>
    <scope>NUCLEOTIDE SEQUENCE [LARGE SCALE GENOMIC DNA]</scope>
    <source>
        <strain evidence="4">DSM 44399</strain>
    </source>
</reference>
<accession>A0ABU2JDZ1</accession>
<comment type="caution">
    <text evidence="3">The sequence shown here is derived from an EMBL/GenBank/DDBJ whole genome shotgun (WGS) entry which is preliminary data.</text>
</comment>
<evidence type="ECO:0000313" key="3">
    <source>
        <dbReference type="EMBL" id="MDT0263202.1"/>
    </source>
</evidence>
<keyword evidence="2" id="KW-0812">Transmembrane</keyword>
<feature type="transmembrane region" description="Helical" evidence="2">
    <location>
        <begin position="41"/>
        <end position="71"/>
    </location>
</feature>
<evidence type="ECO:0008006" key="5">
    <source>
        <dbReference type="Google" id="ProtNLM"/>
    </source>
</evidence>
<evidence type="ECO:0000313" key="4">
    <source>
        <dbReference type="Proteomes" id="UP001183176"/>
    </source>
</evidence>
<organism evidence="3 4">
    <name type="scientific">Jatrophihabitans lederbergiae</name>
    <dbReference type="NCBI Taxonomy" id="3075547"/>
    <lineage>
        <taxon>Bacteria</taxon>
        <taxon>Bacillati</taxon>
        <taxon>Actinomycetota</taxon>
        <taxon>Actinomycetes</taxon>
        <taxon>Jatrophihabitantales</taxon>
        <taxon>Jatrophihabitantaceae</taxon>
        <taxon>Jatrophihabitans</taxon>
    </lineage>
</organism>
<keyword evidence="4" id="KW-1185">Reference proteome</keyword>
<feature type="transmembrane region" description="Helical" evidence="2">
    <location>
        <begin position="201"/>
        <end position="221"/>
    </location>
</feature>
<feature type="transmembrane region" description="Helical" evidence="2">
    <location>
        <begin position="161"/>
        <end position="180"/>
    </location>
</feature>
<name>A0ABU2JDZ1_9ACTN</name>
<feature type="transmembrane region" description="Helical" evidence="2">
    <location>
        <begin position="122"/>
        <end position="149"/>
    </location>
</feature>
<evidence type="ECO:0000256" key="1">
    <source>
        <dbReference type="SAM" id="MobiDB-lite"/>
    </source>
</evidence>
<sequence length="266" mass="27304">MSTALTLLVAVVAAARGTWSPCGLSMVSAINPLSERSRGNRYWLTTLWFVAGAGAGGAVLGLAGSVLALALTPLSHHLGVSAALGSAGCLVALAADRRVGGFHLPLHARQVNEEWLMRYRRWLYAAGFGFQIGTGFATYIMTAATYLLVLLSAVSGSPSSALGAGLLFGLVRGAAVVLSSRCRTPQALLAVHRRLSELETTSLRVVMAVEILAAVGLAAAASGRVGVAVVAVTVALIAAGPVLTARPSAPRLSSRTPARPVKATDR</sequence>
<gene>
    <name evidence="3" type="ORF">RM423_17585</name>
</gene>
<evidence type="ECO:0000256" key="2">
    <source>
        <dbReference type="SAM" id="Phobius"/>
    </source>
</evidence>
<keyword evidence="2" id="KW-1133">Transmembrane helix</keyword>
<dbReference type="EMBL" id="JAVREH010000031">
    <property type="protein sequence ID" value="MDT0263202.1"/>
    <property type="molecule type" value="Genomic_DNA"/>
</dbReference>
<dbReference type="Proteomes" id="UP001183176">
    <property type="component" value="Unassembled WGS sequence"/>
</dbReference>
<protein>
    <recommendedName>
        <fullName evidence="5">Sulfite exporter TauE/SafE family protein</fullName>
    </recommendedName>
</protein>
<proteinExistence type="predicted"/>
<dbReference type="RefSeq" id="WP_311424349.1">
    <property type="nucleotide sequence ID" value="NZ_JAVREH010000031.1"/>
</dbReference>
<keyword evidence="2" id="KW-0472">Membrane</keyword>